<name>A0A3B5Y6K3_WHEAT</name>
<dbReference type="Gramene" id="TraesCS1A02G411000.1">
    <property type="protein sequence ID" value="TraesCS1A02G411000.1.cds1"/>
    <property type="gene ID" value="TraesCS1A02G411000"/>
</dbReference>
<reference evidence="2" key="1">
    <citation type="submission" date="2018-08" db="EMBL/GenBank/DDBJ databases">
        <authorList>
            <person name="Rossello M."/>
        </authorList>
    </citation>
    <scope>NUCLEOTIDE SEQUENCE [LARGE SCALE GENOMIC DNA]</scope>
    <source>
        <strain evidence="2">cv. Chinese Spring</strain>
    </source>
</reference>
<dbReference type="Gramene" id="TraesJAG1A03G00170170.1">
    <property type="protein sequence ID" value="TraesJAG1A03G00170170.1.CDS1"/>
    <property type="gene ID" value="TraesJAG1A03G00170170"/>
</dbReference>
<dbReference type="Gramene" id="TraesSTA1A03G00171330.1">
    <property type="protein sequence ID" value="TraesSTA1A03G00171330.1.CDS1"/>
    <property type="gene ID" value="TraesSTA1A03G00171330"/>
</dbReference>
<keyword evidence="3" id="KW-1185">Reference proteome</keyword>
<evidence type="ECO:0000313" key="2">
    <source>
        <dbReference type="EnsemblPlants" id="TraesCS1A02G411000.1.cds1"/>
    </source>
</evidence>
<organism evidence="2">
    <name type="scientific">Triticum aestivum</name>
    <name type="common">Wheat</name>
    <dbReference type="NCBI Taxonomy" id="4565"/>
    <lineage>
        <taxon>Eukaryota</taxon>
        <taxon>Viridiplantae</taxon>
        <taxon>Streptophyta</taxon>
        <taxon>Embryophyta</taxon>
        <taxon>Tracheophyta</taxon>
        <taxon>Spermatophyta</taxon>
        <taxon>Magnoliopsida</taxon>
        <taxon>Liliopsida</taxon>
        <taxon>Poales</taxon>
        <taxon>Poaceae</taxon>
        <taxon>BOP clade</taxon>
        <taxon>Pooideae</taxon>
        <taxon>Triticodae</taxon>
        <taxon>Triticeae</taxon>
        <taxon>Triticinae</taxon>
        <taxon>Triticum</taxon>
    </lineage>
</organism>
<dbReference type="Gramene" id="TraesARI1A03G00158450.1">
    <property type="protein sequence ID" value="TraesARI1A03G00158450.1.CDS1"/>
    <property type="gene ID" value="TraesARI1A03G00158450"/>
</dbReference>
<dbReference type="Gramene" id="TraesNOR1A03G00171950.1">
    <property type="protein sequence ID" value="TraesNOR1A03G00171950.1.CDS1"/>
    <property type="gene ID" value="TraesNOR1A03G00171950"/>
</dbReference>
<dbReference type="AlphaFoldDB" id="A0A3B5Y6K3"/>
<dbReference type="Gramene" id="TraesWEE_scaffold_014709_01G000300.1">
    <property type="protein sequence ID" value="TraesWEE_scaffold_014709_01G000300.1"/>
    <property type="gene ID" value="TraesWEE_scaffold_014709_01G000300"/>
</dbReference>
<dbReference type="Gramene" id="TraesCLE_scaffold_029415_01G000100.1">
    <property type="protein sequence ID" value="TraesCLE_scaffold_029415_01G000100.1"/>
    <property type="gene ID" value="TraesCLE_scaffold_029415_01G000100"/>
</dbReference>
<dbReference type="Gramene" id="TraesLAC1A03G00176100.1">
    <property type="protein sequence ID" value="TraesLAC1A03G00176100.1.CDS1"/>
    <property type="gene ID" value="TraesLAC1A03G00176100"/>
</dbReference>
<dbReference type="Gramene" id="TraesJUL1A03G00170720.1">
    <property type="protein sequence ID" value="TraesJUL1A03G00170720.1.CDS1"/>
    <property type="gene ID" value="TraesJUL1A03G00170720"/>
</dbReference>
<dbReference type="Gramene" id="TraesLDM1A03G00173970.1">
    <property type="protein sequence ID" value="TraesLDM1A03G00173970.1.CDS1"/>
    <property type="gene ID" value="TraesLDM1A03G00173970"/>
</dbReference>
<evidence type="ECO:0000256" key="1">
    <source>
        <dbReference type="SAM" id="SignalP"/>
    </source>
</evidence>
<dbReference type="Gramene" id="TraesCAD_scaffold_107610_01G000200.1">
    <property type="protein sequence ID" value="TraesCAD_scaffold_107610_01G000200.1"/>
    <property type="gene ID" value="TraesCAD_scaffold_107610_01G000200"/>
</dbReference>
<reference evidence="2" key="2">
    <citation type="submission" date="2018-10" db="UniProtKB">
        <authorList>
            <consortium name="EnsemblPlants"/>
        </authorList>
    </citation>
    <scope>IDENTIFICATION</scope>
</reference>
<protein>
    <submittedName>
        <fullName evidence="2">Uncharacterized protein</fullName>
    </submittedName>
</protein>
<dbReference type="Gramene" id="TraesROB_scaffold_082618_01G000100.1">
    <property type="protein sequence ID" value="TraesROB_scaffold_082618_01G000100.1"/>
    <property type="gene ID" value="TraesROB_scaffold_082618_01G000100"/>
</dbReference>
<accession>A0A3B5Y6K3</accession>
<feature type="signal peptide" evidence="1">
    <location>
        <begin position="1"/>
        <end position="27"/>
    </location>
</feature>
<sequence>MATGHLRAFLVFVLVQVCLLLIMVASARVQSRPVGLDGIPQCCLYHPECCQRLTAEARLPAAVLP</sequence>
<proteinExistence type="predicted"/>
<dbReference type="EnsemblPlants" id="TraesCS1A02G411000.1">
    <property type="protein sequence ID" value="TraesCS1A02G411000.1.cds1"/>
    <property type="gene ID" value="TraesCS1A02G411000"/>
</dbReference>
<dbReference type="Gramene" id="TraesPARA_EIv1.0_0017220.1">
    <property type="protein sequence ID" value="TraesPARA_EIv1.0_0017220.1.CDS1"/>
    <property type="gene ID" value="TraesPARA_EIv1.0_0017220"/>
</dbReference>
<dbReference type="Gramene" id="TraesMAC1A03G00157680.1">
    <property type="protein sequence ID" value="TraesMAC1A03G00157680.1.CDS1"/>
    <property type="gene ID" value="TraesMAC1A03G00157680"/>
</dbReference>
<dbReference type="Proteomes" id="UP000019116">
    <property type="component" value="Chromosome 1A"/>
</dbReference>
<evidence type="ECO:0000313" key="3">
    <source>
        <dbReference type="Proteomes" id="UP000019116"/>
    </source>
</evidence>
<dbReference type="OMA" id="LYHLECC"/>
<dbReference type="Gramene" id="TraesRN1A0101076000.1">
    <property type="protein sequence ID" value="TraesRN1A0101076000.1"/>
    <property type="gene ID" value="TraesRN1A0101076000"/>
</dbReference>
<keyword evidence="1" id="KW-0732">Signal</keyword>
<dbReference type="Gramene" id="TraesSYM1A03G00159680.1">
    <property type="protein sequence ID" value="TraesSYM1A03G00159680.1.CDS1"/>
    <property type="gene ID" value="TraesSYM1A03G00159680"/>
</dbReference>
<feature type="chain" id="PRO_5017473078" evidence="1">
    <location>
        <begin position="28"/>
        <end position="65"/>
    </location>
</feature>
<dbReference type="Gramene" id="TraesCS1A03G1004600.1">
    <property type="protein sequence ID" value="TraesCS1A03G1004600.1.CDS1"/>
    <property type="gene ID" value="TraesCS1A03G1004600"/>
</dbReference>